<dbReference type="RefSeq" id="WP_070719839.1">
    <property type="nucleotide sequence ID" value="NZ_JALXRO010000002.1"/>
</dbReference>
<reference evidence="3" key="1">
    <citation type="submission" date="2022-04" db="EMBL/GenBank/DDBJ databases">
        <title>Human microbiome associated bacterial genomes.</title>
        <authorList>
            <person name="Sandstrom S."/>
            <person name="Salamzade R."/>
            <person name="Kalan L.R."/>
        </authorList>
    </citation>
    <scope>NUCLEOTIDE SEQUENCE</scope>
    <source>
        <strain evidence="3">P3-SID1762</strain>
    </source>
</reference>
<dbReference type="Proteomes" id="UP001206890">
    <property type="component" value="Unassembled WGS sequence"/>
</dbReference>
<evidence type="ECO:0000256" key="2">
    <source>
        <dbReference type="SAM" id="Phobius"/>
    </source>
</evidence>
<proteinExistence type="predicted"/>
<feature type="region of interest" description="Disordered" evidence="1">
    <location>
        <begin position="75"/>
        <end position="120"/>
    </location>
</feature>
<feature type="transmembrane region" description="Helical" evidence="2">
    <location>
        <begin position="27"/>
        <end position="60"/>
    </location>
</feature>
<keyword evidence="2" id="KW-1133">Transmembrane helix</keyword>
<keyword evidence="2" id="KW-0472">Membrane</keyword>
<name>A0AAW5Q5R2_9ACTN</name>
<evidence type="ECO:0000313" key="3">
    <source>
        <dbReference type="EMBL" id="MCT2116475.1"/>
    </source>
</evidence>
<protein>
    <submittedName>
        <fullName evidence="3">Uncharacterized protein</fullName>
    </submittedName>
</protein>
<feature type="compositionally biased region" description="Low complexity" evidence="1">
    <location>
        <begin position="88"/>
        <end position="109"/>
    </location>
</feature>
<evidence type="ECO:0000313" key="4">
    <source>
        <dbReference type="Proteomes" id="UP001206890"/>
    </source>
</evidence>
<gene>
    <name evidence="3" type="ORF">M3D93_01680</name>
</gene>
<dbReference type="AlphaFoldDB" id="A0AAW5Q5R2"/>
<comment type="caution">
    <text evidence="3">The sequence shown here is derived from an EMBL/GenBank/DDBJ whole genome shotgun (WGS) entry which is preliminary data.</text>
</comment>
<evidence type="ECO:0000256" key="1">
    <source>
        <dbReference type="SAM" id="MobiDB-lite"/>
    </source>
</evidence>
<sequence length="228" mass="23188">MALFALILAAAAGYGVAVKWGRGLSPAIAAAIGAGAALVMSVVLGMIGLGGVFSLLLSVAAGAGTVYALRSTSFGSPAKATSGATPVTGGSTAPARTASGAGTATSTPAPTLPTPDHYTSDEEAGAAMDAVGEIQKRFESGIMTDEQIAVMGEEISRKCQGIVDYFVSQGREINLYNTVIEPICGWAIGQLAPLWIVDQGATPHSAAAMRAYYDITALMEKYSRLKPA</sequence>
<organism evidence="3 4">
    <name type="scientific">Dietzia cinnamea</name>
    <dbReference type="NCBI Taxonomy" id="321318"/>
    <lineage>
        <taxon>Bacteria</taxon>
        <taxon>Bacillati</taxon>
        <taxon>Actinomycetota</taxon>
        <taxon>Actinomycetes</taxon>
        <taxon>Mycobacteriales</taxon>
        <taxon>Dietziaceae</taxon>
        <taxon>Dietzia</taxon>
    </lineage>
</organism>
<accession>A0AAW5Q5R2</accession>
<keyword evidence="2" id="KW-0812">Transmembrane</keyword>
<dbReference type="EMBL" id="JALXTC010000004">
    <property type="protein sequence ID" value="MCT2116475.1"/>
    <property type="molecule type" value="Genomic_DNA"/>
</dbReference>